<name>A0A0A8ZSR5_ARUDO</name>
<sequence>MVINNNNNKAFSRKQVAVGVLISRKLGIKSIMKLHKSIIMPTAEYEVRKTQECGEPIK</sequence>
<evidence type="ECO:0000313" key="1">
    <source>
        <dbReference type="EMBL" id="JAD41836.1"/>
    </source>
</evidence>
<reference evidence="1" key="2">
    <citation type="journal article" date="2015" name="Data Brief">
        <title>Shoot transcriptome of the giant reed, Arundo donax.</title>
        <authorList>
            <person name="Barrero R.A."/>
            <person name="Guerrero F.D."/>
            <person name="Moolhuijzen P."/>
            <person name="Goolsby J.A."/>
            <person name="Tidwell J."/>
            <person name="Bellgard S.E."/>
            <person name="Bellgard M.I."/>
        </authorList>
    </citation>
    <scope>NUCLEOTIDE SEQUENCE</scope>
    <source>
        <tissue evidence="1">Shoot tissue taken approximately 20 cm above the soil surface</tissue>
    </source>
</reference>
<reference evidence="1" key="1">
    <citation type="submission" date="2014-09" db="EMBL/GenBank/DDBJ databases">
        <authorList>
            <person name="Magalhaes I.L.F."/>
            <person name="Oliveira U."/>
            <person name="Santos F.R."/>
            <person name="Vidigal T.H.D.A."/>
            <person name="Brescovit A.D."/>
            <person name="Santos A.J."/>
        </authorList>
    </citation>
    <scope>NUCLEOTIDE SEQUENCE</scope>
    <source>
        <tissue evidence="1">Shoot tissue taken approximately 20 cm above the soil surface</tissue>
    </source>
</reference>
<dbReference type="EMBL" id="GBRH01256059">
    <property type="protein sequence ID" value="JAD41836.1"/>
    <property type="molecule type" value="Transcribed_RNA"/>
</dbReference>
<proteinExistence type="predicted"/>
<dbReference type="AlphaFoldDB" id="A0A0A8ZSR5"/>
<organism evidence="1">
    <name type="scientific">Arundo donax</name>
    <name type="common">Giant reed</name>
    <name type="synonym">Donax arundinaceus</name>
    <dbReference type="NCBI Taxonomy" id="35708"/>
    <lineage>
        <taxon>Eukaryota</taxon>
        <taxon>Viridiplantae</taxon>
        <taxon>Streptophyta</taxon>
        <taxon>Embryophyta</taxon>
        <taxon>Tracheophyta</taxon>
        <taxon>Spermatophyta</taxon>
        <taxon>Magnoliopsida</taxon>
        <taxon>Liliopsida</taxon>
        <taxon>Poales</taxon>
        <taxon>Poaceae</taxon>
        <taxon>PACMAD clade</taxon>
        <taxon>Arundinoideae</taxon>
        <taxon>Arundineae</taxon>
        <taxon>Arundo</taxon>
    </lineage>
</organism>
<protein>
    <submittedName>
        <fullName evidence="1">Uncharacterized protein</fullName>
    </submittedName>
</protein>
<accession>A0A0A8ZSR5</accession>